<dbReference type="SUPFAM" id="SSF160975">
    <property type="entry name" value="AF1531-like"/>
    <property type="match status" value="1"/>
</dbReference>
<dbReference type="RefSeq" id="WP_310263862.1">
    <property type="nucleotide sequence ID" value="NZ_JAVDXU010000001.1"/>
</dbReference>
<accession>A0ABU1YMS2</accession>
<name>A0ABU1YMS2_ROSSA</name>
<comment type="caution">
    <text evidence="2">The sequence shown here is derived from an EMBL/GenBank/DDBJ whole genome shotgun (WGS) entry which is preliminary data.</text>
</comment>
<sequence length="93" mass="10033">MLYSNYDSTLEDIDTKPAVRLGRRLIKGMREAAAQSIVEARRKAPFTSAEDLSLRARLDQPVMKLLAGGDALMSLSGQPPLLRCCAVCAQGGP</sequence>
<keyword evidence="3" id="KW-1185">Reference proteome</keyword>
<evidence type="ECO:0000313" key="3">
    <source>
        <dbReference type="Proteomes" id="UP001180453"/>
    </source>
</evidence>
<dbReference type="Gene3D" id="1.10.150.870">
    <property type="match status" value="1"/>
</dbReference>
<gene>
    <name evidence="2" type="ORF">J2X20_001935</name>
</gene>
<proteinExistence type="predicted"/>
<dbReference type="Pfam" id="PF14579">
    <property type="entry name" value="HHH_6"/>
    <property type="match status" value="1"/>
</dbReference>
<reference evidence="2 3" key="1">
    <citation type="submission" date="2023-07" db="EMBL/GenBank/DDBJ databases">
        <title>Sorghum-associated microbial communities from plants grown in Nebraska, USA.</title>
        <authorList>
            <person name="Schachtman D."/>
        </authorList>
    </citation>
    <scope>NUCLEOTIDE SEQUENCE [LARGE SCALE GENOMIC DNA]</scope>
    <source>
        <strain evidence="2 3">BE314</strain>
    </source>
</reference>
<organism evidence="2 3">
    <name type="scientific">Roseateles saccharophilus</name>
    <name type="common">Pseudomonas saccharophila</name>
    <dbReference type="NCBI Taxonomy" id="304"/>
    <lineage>
        <taxon>Bacteria</taxon>
        <taxon>Pseudomonadati</taxon>
        <taxon>Pseudomonadota</taxon>
        <taxon>Betaproteobacteria</taxon>
        <taxon>Burkholderiales</taxon>
        <taxon>Sphaerotilaceae</taxon>
        <taxon>Roseateles</taxon>
    </lineage>
</organism>
<evidence type="ECO:0000259" key="1">
    <source>
        <dbReference type="Pfam" id="PF14579"/>
    </source>
</evidence>
<dbReference type="EMBL" id="JAVDXU010000001">
    <property type="protein sequence ID" value="MDR7269306.1"/>
    <property type="molecule type" value="Genomic_DNA"/>
</dbReference>
<dbReference type="Proteomes" id="UP001180453">
    <property type="component" value="Unassembled WGS sequence"/>
</dbReference>
<protein>
    <submittedName>
        <fullName evidence="2">DNA polymerase III alpha subunit</fullName>
    </submittedName>
</protein>
<evidence type="ECO:0000313" key="2">
    <source>
        <dbReference type="EMBL" id="MDR7269306.1"/>
    </source>
</evidence>
<dbReference type="InterPro" id="IPR029460">
    <property type="entry name" value="DNAPol_HHH"/>
</dbReference>
<feature type="domain" description="DNA polymerase helix-hairpin-helix motif" evidence="1">
    <location>
        <begin position="4"/>
        <end position="76"/>
    </location>
</feature>